<keyword evidence="3" id="KW-0472">Membrane</keyword>
<keyword evidence="3" id="KW-0812">Transmembrane</keyword>
<comment type="caution">
    <text evidence="5">The sequence shown here is derived from an EMBL/GenBank/DDBJ whole genome shotgun (WGS) entry which is preliminary data.</text>
</comment>
<keyword evidence="3" id="KW-1133">Transmembrane helix</keyword>
<keyword evidence="5" id="KW-0315">Glutamine amidotransferase</keyword>
<feature type="transmembrane region" description="Helical" evidence="3">
    <location>
        <begin position="212"/>
        <end position="234"/>
    </location>
</feature>
<dbReference type="InterPro" id="IPR029062">
    <property type="entry name" value="Class_I_gatase-like"/>
</dbReference>
<dbReference type="PANTHER" id="PTHR42733:SF12">
    <property type="entry name" value="PROTEINASE"/>
    <property type="match status" value="1"/>
</dbReference>
<evidence type="ECO:0000256" key="2">
    <source>
        <dbReference type="SAM" id="MobiDB-lite"/>
    </source>
</evidence>
<dbReference type="InterPro" id="IPR006286">
    <property type="entry name" value="C56_PfpI-like"/>
</dbReference>
<sequence length="253" mass="26611">MMNGPRTLDGKRIAVLAADGFEKVELTAPVAALRDAGAKVAVVALHPGRIRGMNVHQPSDLVPVDKTVNEVSAADFDGLLIPGGYISPDLLRQSALARAFVRAMNELGKPVALMSQAAAILTSAGLAASRRLTSWPGTRDDLVNAGAIWLNQEVVRDGNWLSSRGAQDLAPFIRDLIPFFAGEQAHGAAPDKALSDPQLEEPSGTPGQSLHWLSTPSVGAMLGLALLGVGVVAANRGRRKKQEQIAGPDRPET</sequence>
<dbReference type="SUPFAM" id="SSF52317">
    <property type="entry name" value="Class I glutamine amidotransferase-like"/>
    <property type="match status" value="1"/>
</dbReference>
<protein>
    <submittedName>
        <fullName evidence="5">Type 1 glutamine amidotransferase</fullName>
    </submittedName>
</protein>
<feature type="domain" description="DJ-1/PfpI" evidence="4">
    <location>
        <begin position="11"/>
        <end position="177"/>
    </location>
</feature>
<feature type="region of interest" description="Disordered" evidence="2">
    <location>
        <begin position="188"/>
        <end position="212"/>
    </location>
</feature>
<dbReference type="InterPro" id="IPR002818">
    <property type="entry name" value="DJ-1/PfpI"/>
</dbReference>
<dbReference type="Proteomes" id="UP001198701">
    <property type="component" value="Unassembled WGS sequence"/>
</dbReference>
<dbReference type="CDD" id="cd03134">
    <property type="entry name" value="GATase1_PfpI_like"/>
    <property type="match status" value="1"/>
</dbReference>
<evidence type="ECO:0000256" key="3">
    <source>
        <dbReference type="SAM" id="Phobius"/>
    </source>
</evidence>
<evidence type="ECO:0000313" key="5">
    <source>
        <dbReference type="EMBL" id="MCC6072467.1"/>
    </source>
</evidence>
<dbReference type="Pfam" id="PF01965">
    <property type="entry name" value="DJ-1_PfpI"/>
    <property type="match status" value="1"/>
</dbReference>
<proteinExistence type="inferred from homology"/>
<gene>
    <name evidence="5" type="ORF">LMJ30_16090</name>
</gene>
<dbReference type="PROSITE" id="PS51276">
    <property type="entry name" value="PEPTIDASE_C56_PFPI"/>
    <property type="match status" value="1"/>
</dbReference>
<name>A0ABS8IV08_9BURK</name>
<accession>A0ABS8IV08</accession>
<evidence type="ECO:0000259" key="4">
    <source>
        <dbReference type="Pfam" id="PF01965"/>
    </source>
</evidence>
<organism evidence="5 6">
    <name type="scientific">Massilia agrisoli</name>
    <dbReference type="NCBI Taxonomy" id="2892444"/>
    <lineage>
        <taxon>Bacteria</taxon>
        <taxon>Pseudomonadati</taxon>
        <taxon>Pseudomonadota</taxon>
        <taxon>Betaproteobacteria</taxon>
        <taxon>Burkholderiales</taxon>
        <taxon>Oxalobacteraceae</taxon>
        <taxon>Telluria group</taxon>
        <taxon>Massilia</taxon>
    </lineage>
</organism>
<reference evidence="5 6" key="1">
    <citation type="submission" date="2021-11" db="EMBL/GenBank/DDBJ databases">
        <authorList>
            <person name="Huq M.A."/>
        </authorList>
    </citation>
    <scope>NUCLEOTIDE SEQUENCE [LARGE SCALE GENOMIC DNA]</scope>
    <source>
        <strain evidence="5 6">MAHUQ-52</strain>
    </source>
</reference>
<dbReference type="RefSeq" id="WP_229433348.1">
    <property type="nucleotide sequence ID" value="NZ_JAJHPV010000014.1"/>
</dbReference>
<evidence type="ECO:0000256" key="1">
    <source>
        <dbReference type="ARBA" id="ARBA00008542"/>
    </source>
</evidence>
<keyword evidence="6" id="KW-1185">Reference proteome</keyword>
<comment type="similarity">
    <text evidence="1">Belongs to the peptidase C56 family.</text>
</comment>
<evidence type="ECO:0000313" key="6">
    <source>
        <dbReference type="Proteomes" id="UP001198701"/>
    </source>
</evidence>
<dbReference type="Gene3D" id="3.40.50.880">
    <property type="match status" value="1"/>
</dbReference>
<dbReference type="PANTHER" id="PTHR42733">
    <property type="entry name" value="DJ-1 PROTEIN"/>
    <property type="match status" value="1"/>
</dbReference>
<dbReference type="EMBL" id="JAJHPV010000014">
    <property type="protein sequence ID" value="MCC6072467.1"/>
    <property type="molecule type" value="Genomic_DNA"/>
</dbReference>